<comment type="caution">
    <text evidence="1">The sequence shown here is derived from an EMBL/GenBank/DDBJ whole genome shotgun (WGS) entry which is preliminary data.</text>
</comment>
<dbReference type="Proteomes" id="UP001604267">
    <property type="component" value="Unassembled WGS sequence"/>
</dbReference>
<name>A0ABW7B942_9ACTN</name>
<sequence length="1499" mass="164970">MNLKARPDRTYAVLVGIDTYASPRLLPLNGPALDACRHARWLRSKGVPTANIRLLLSPGEQSRVGVAAITEELGLTPRPATQAEVERVLVDELPEWRGDLLWFAWSGHGILDDRDQQRLFCADARTTYEVNLPMGEFERSLLHDRRYEGIREKICVVDACRDFDVPASSLPGTLSFGRTDTADSQGHLQSAYATQDGRPAANLGAEGRGLFTSHLLDELEHSPAWPPDLPAVLETVKERMSTAAVVQVPYLVERRRDGDSPVPFGSRARLSPHIRTHADELARLRGKGSYLTQDMLKFVSPRDGSDPRRLFRRLARLTDSASEQDSKRGVLLVGPAGAGKTRTCFEIAKAALEERRPWQVLHVSRSGEVSTDDVMAVVREQAGRRRVLLIFDYLDSYDALNLESLGEALRTEDPEGRVACVASVRPGMLGKLRENGVGLLLDEVPLRSDREHTAEVISQIFVDVAPGMLDTWDAERLSEVCGQRPIIALLIARELEARLEAGVRELDLVPPRPEDLLFWLQQRTKQDFGEPARETLLLASAVAAASCEQDQDAVESAVERFLAIWADPTFRDGPEGVVGRLLHLGWLVESGQGIDAIHDIVTDELLRMAVIPDGSTVRGEVLRTLLSAFLAGARTFSVASRHLRRWTADLGDTHRRALERACANWLVGSTDQLAALVAGEPQAGRSVMLTMLSGPPWRKGVDDSWDRLVGPWLEETEQRDPGEAATVLASAVRNSVGGVSEHLADACLAWVNRQWTTRDVSELLRVVLEADGVSARDCDKAAEHTLRWFGQQRTMSRTGARLLAALLRRNDLGAERAIAVIDCSLAWMRRSKRNPDAGLVLRPLLLRKDLDEVRQTEAVERALAWLGTQAKPSATALVLDAALRSENLQADKADRVTRCALAWLKKFGAHIDASFVLEPLLARCRPGTADARAVLNHTFGWLHLHASAGRATYVLAEMLLREDLGARKAASAVAAAQEWLGAHGLVGDAKFLLSSLLIRSDIDREAAQKLADDAVNWITRHGLANGGEYVVDALLRPDAAGGHVDRAARTVLTLLDDNYGPALVRSTLARVLRCHGVGPDTLRDAVGRALDFLEESEPEFEATYVLGPLLERRRFLDGRTSRAVDLALAWLHRHGTRQEASFVLDPLLALTDLTDGEAAAIESAAQRWLADHLPSEGARFVLSRLLQQPELARDWPEPVETLAFTWLELYANHPYASFVIAPLLQRFGADRPQDAVDRALSWLRKNPTAEGAPYVVSALTTGRDTDLHQYARCIDRLLALLDAGPEPAAALLGGIRFRRDLDPGRAARLAEYALGVLENEELPLDRGLLIGLLHLALDPERQRRAVRLAFRWLEGPAPQTAKVGLVDALLKRDDLRADQLADAVEVAARWLNDSHNSANVGRLLGSVLGNPRVDAGYRVATTRRALEWLGSHATHPDASNVLAVLLDRRDLAPEDSEIVAAHAEAWLAAVDSESWGRLSVEEALCRYRQRKEAPAPPPS</sequence>
<evidence type="ECO:0000313" key="1">
    <source>
        <dbReference type="EMBL" id="MFG3013702.1"/>
    </source>
</evidence>
<keyword evidence="2" id="KW-1185">Reference proteome</keyword>
<dbReference type="InterPro" id="IPR027417">
    <property type="entry name" value="P-loop_NTPase"/>
</dbReference>
<accession>A0ABW7B942</accession>
<evidence type="ECO:0008006" key="3">
    <source>
        <dbReference type="Google" id="ProtNLM"/>
    </source>
</evidence>
<reference evidence="1 2" key="1">
    <citation type="submission" date="2024-10" db="EMBL/GenBank/DDBJ databases">
        <title>The Natural Products Discovery Center: Release of the First 8490 Sequenced Strains for Exploring Actinobacteria Biosynthetic Diversity.</title>
        <authorList>
            <person name="Kalkreuter E."/>
            <person name="Kautsar S.A."/>
            <person name="Yang D."/>
            <person name="Bader C.D."/>
            <person name="Teijaro C.N."/>
            <person name="Fluegel L."/>
            <person name="Davis C.M."/>
            <person name="Simpson J.R."/>
            <person name="Lauterbach L."/>
            <person name="Steele A.D."/>
            <person name="Gui C."/>
            <person name="Meng S."/>
            <person name="Li G."/>
            <person name="Viehrig K."/>
            <person name="Ye F."/>
            <person name="Su P."/>
            <person name="Kiefer A.F."/>
            <person name="Nichols A."/>
            <person name="Cepeda A.J."/>
            <person name="Yan W."/>
            <person name="Fan B."/>
            <person name="Jiang Y."/>
            <person name="Adhikari A."/>
            <person name="Zheng C.-J."/>
            <person name="Schuster L."/>
            <person name="Cowan T.M."/>
            <person name="Smanski M.J."/>
            <person name="Chevrette M.G."/>
            <person name="De Carvalho L.P.S."/>
            <person name="Shen B."/>
        </authorList>
    </citation>
    <scope>NUCLEOTIDE SEQUENCE [LARGE SCALE GENOMIC DNA]</scope>
    <source>
        <strain evidence="1 2">NPDC048320</strain>
    </source>
</reference>
<dbReference type="SUPFAM" id="SSF52540">
    <property type="entry name" value="P-loop containing nucleoside triphosphate hydrolases"/>
    <property type="match status" value="1"/>
</dbReference>
<dbReference type="Gene3D" id="3.40.50.1460">
    <property type="match status" value="1"/>
</dbReference>
<dbReference type="EMBL" id="JBICYV010000012">
    <property type="protein sequence ID" value="MFG3013702.1"/>
    <property type="molecule type" value="Genomic_DNA"/>
</dbReference>
<proteinExistence type="predicted"/>
<organism evidence="1 2">
    <name type="scientific">Streptomyces cinerochromogenes</name>
    <dbReference type="NCBI Taxonomy" id="66422"/>
    <lineage>
        <taxon>Bacteria</taxon>
        <taxon>Bacillati</taxon>
        <taxon>Actinomycetota</taxon>
        <taxon>Actinomycetes</taxon>
        <taxon>Kitasatosporales</taxon>
        <taxon>Streptomycetaceae</taxon>
        <taxon>Streptomyces</taxon>
    </lineage>
</organism>
<evidence type="ECO:0000313" key="2">
    <source>
        <dbReference type="Proteomes" id="UP001604267"/>
    </source>
</evidence>
<dbReference type="Gene3D" id="3.40.50.300">
    <property type="entry name" value="P-loop containing nucleotide triphosphate hydrolases"/>
    <property type="match status" value="1"/>
</dbReference>
<gene>
    <name evidence="1" type="ORF">ACGFZB_25315</name>
</gene>
<protein>
    <recommendedName>
        <fullName evidence="3">Caspase domain-containing protein</fullName>
    </recommendedName>
</protein>
<dbReference type="RefSeq" id="WP_392819660.1">
    <property type="nucleotide sequence ID" value="NZ_JBICYV010000012.1"/>
</dbReference>